<dbReference type="AlphaFoldDB" id="A0A4Q5N1M0"/>
<dbReference type="EMBL" id="SDWW01000009">
    <property type="protein sequence ID" value="RYV52018.1"/>
    <property type="molecule type" value="Genomic_DNA"/>
</dbReference>
<reference evidence="1 2" key="1">
    <citation type="submission" date="2019-01" db="EMBL/GenBank/DDBJ databases">
        <title>Novel species of Cellulomonas.</title>
        <authorList>
            <person name="Liu Q."/>
            <person name="Xin Y.-H."/>
        </authorList>
    </citation>
    <scope>NUCLEOTIDE SEQUENCE [LARGE SCALE GENOMIC DNA]</scope>
    <source>
        <strain evidence="1 2">HLT2-17</strain>
    </source>
</reference>
<dbReference type="RefSeq" id="WP_130101663.1">
    <property type="nucleotide sequence ID" value="NZ_SDWW01000009.1"/>
</dbReference>
<name>A0A4Q5N1M0_9MICO</name>
<proteinExistence type="predicted"/>
<comment type="caution">
    <text evidence="1">The sequence shown here is derived from an EMBL/GenBank/DDBJ whole genome shotgun (WGS) entry which is preliminary data.</text>
</comment>
<evidence type="ECO:0000313" key="1">
    <source>
        <dbReference type="EMBL" id="RYV52018.1"/>
    </source>
</evidence>
<sequence length="169" mass="17529">MRLSLTFPEALEFALLGGALPPVLREVTATGSTVRADVDLRAVPAPPFALRALATIAPTVRVDATFRSFAGGRATFDLVIKAGAVPVQKLLNQLTPLLNSGLRAAHLPAGLVVVEQGPHGEPQAVLDLQSAVALRATGVTITAFEIADASVDLTATVHQLALRPSASTR</sequence>
<accession>A0A4Q5N1M0</accession>
<keyword evidence="2" id="KW-1185">Reference proteome</keyword>
<gene>
    <name evidence="1" type="ORF">EUA98_05470</name>
</gene>
<evidence type="ECO:0000313" key="2">
    <source>
        <dbReference type="Proteomes" id="UP000293764"/>
    </source>
</evidence>
<protein>
    <submittedName>
        <fullName evidence="1">Uncharacterized protein</fullName>
    </submittedName>
</protein>
<dbReference type="Proteomes" id="UP000293764">
    <property type="component" value="Unassembled WGS sequence"/>
</dbReference>
<dbReference type="OrthoDB" id="4824764at2"/>
<organism evidence="1 2">
    <name type="scientific">Pengzhenrongella frigida</name>
    <dbReference type="NCBI Taxonomy" id="1259133"/>
    <lineage>
        <taxon>Bacteria</taxon>
        <taxon>Bacillati</taxon>
        <taxon>Actinomycetota</taxon>
        <taxon>Actinomycetes</taxon>
        <taxon>Micrococcales</taxon>
        <taxon>Pengzhenrongella</taxon>
    </lineage>
</organism>